<organism evidence="5 6">
    <name type="scientific">Thorsellia kenyensis</name>
    <dbReference type="NCBI Taxonomy" id="1549888"/>
    <lineage>
        <taxon>Bacteria</taxon>
        <taxon>Pseudomonadati</taxon>
        <taxon>Pseudomonadota</taxon>
        <taxon>Gammaproteobacteria</taxon>
        <taxon>Enterobacterales</taxon>
        <taxon>Thorselliaceae</taxon>
        <taxon>Thorsellia</taxon>
    </lineage>
</organism>
<dbReference type="InterPro" id="IPR003697">
    <property type="entry name" value="Maf-like"/>
</dbReference>
<keyword evidence="6" id="KW-1185">Reference proteome</keyword>
<dbReference type="SUPFAM" id="SSF52972">
    <property type="entry name" value="ITPase-like"/>
    <property type="match status" value="1"/>
</dbReference>
<evidence type="ECO:0000256" key="4">
    <source>
        <dbReference type="HAMAP-Rule" id="MF_00528"/>
    </source>
</evidence>
<feature type="site" description="Important for substrate specificity" evidence="4">
    <location>
        <position position="75"/>
    </location>
</feature>
<dbReference type="HAMAP" id="MF_00528">
    <property type="entry name" value="Maf"/>
    <property type="match status" value="1"/>
</dbReference>
<evidence type="ECO:0000256" key="3">
    <source>
        <dbReference type="ARBA" id="ARBA00023080"/>
    </source>
</evidence>
<evidence type="ECO:0000313" key="5">
    <source>
        <dbReference type="EMBL" id="MFC0180240.1"/>
    </source>
</evidence>
<feature type="site" description="Important for substrate specificity" evidence="4">
    <location>
        <position position="16"/>
    </location>
</feature>
<comment type="catalytic activity">
    <reaction evidence="4">
        <text>UTP + H2O = UMP + diphosphate + H(+)</text>
        <dbReference type="Rhea" id="RHEA:29395"/>
        <dbReference type="ChEBI" id="CHEBI:15377"/>
        <dbReference type="ChEBI" id="CHEBI:15378"/>
        <dbReference type="ChEBI" id="CHEBI:33019"/>
        <dbReference type="ChEBI" id="CHEBI:46398"/>
        <dbReference type="ChEBI" id="CHEBI:57865"/>
        <dbReference type="EC" id="3.6.1.9"/>
    </reaction>
</comment>
<keyword evidence="2 4" id="KW-0378">Hydrolase</keyword>
<feature type="active site" description="Proton acceptor" evidence="4">
    <location>
        <position position="74"/>
    </location>
</feature>
<keyword evidence="3 4" id="KW-0546">Nucleotide metabolism</keyword>
<comment type="similarity">
    <text evidence="4">Belongs to the Maf family. YhdE subfamily.</text>
</comment>
<feature type="site" description="Important for substrate specificity" evidence="4">
    <location>
        <position position="157"/>
    </location>
</feature>
<comment type="function">
    <text evidence="4">Nucleoside triphosphate pyrophosphatase that hydrolyzes dTTP and UTP. May have a dual role in cell division arrest and in preventing the incorporation of modified nucleotides into cellular nucleic acids.</text>
</comment>
<evidence type="ECO:0000256" key="2">
    <source>
        <dbReference type="ARBA" id="ARBA00022801"/>
    </source>
</evidence>
<name>A0ABV6CB98_9GAMM</name>
<dbReference type="Proteomes" id="UP001589758">
    <property type="component" value="Unassembled WGS sequence"/>
</dbReference>
<dbReference type="PIRSF" id="PIRSF006305">
    <property type="entry name" value="Maf"/>
    <property type="match status" value="1"/>
</dbReference>
<evidence type="ECO:0000256" key="1">
    <source>
        <dbReference type="ARBA" id="ARBA00001968"/>
    </source>
</evidence>
<dbReference type="GO" id="GO:0016787">
    <property type="term" value="F:hydrolase activity"/>
    <property type="evidence" value="ECO:0007669"/>
    <property type="project" value="UniProtKB-KW"/>
</dbReference>
<comment type="caution">
    <text evidence="4">Lacks conserved residue(s) required for the propagation of feature annotation.</text>
</comment>
<dbReference type="NCBIfam" id="TIGR00172">
    <property type="entry name" value="maf"/>
    <property type="match status" value="1"/>
</dbReference>
<comment type="subcellular location">
    <subcellularLocation>
        <location evidence="4">Cytoplasm</location>
    </subcellularLocation>
</comment>
<comment type="catalytic activity">
    <reaction evidence="4">
        <text>dTTP + H2O = dTMP + diphosphate + H(+)</text>
        <dbReference type="Rhea" id="RHEA:28534"/>
        <dbReference type="ChEBI" id="CHEBI:15377"/>
        <dbReference type="ChEBI" id="CHEBI:15378"/>
        <dbReference type="ChEBI" id="CHEBI:33019"/>
        <dbReference type="ChEBI" id="CHEBI:37568"/>
        <dbReference type="ChEBI" id="CHEBI:63528"/>
        <dbReference type="EC" id="3.6.1.9"/>
    </reaction>
</comment>
<dbReference type="PANTHER" id="PTHR43213:SF5">
    <property type="entry name" value="BIFUNCTIONAL DTTP_UTP PYROPHOSPHATASE_METHYLTRANSFERASE PROTEIN-RELATED"/>
    <property type="match status" value="1"/>
</dbReference>
<sequence>MPLSIPHVYLASTSPRRAELLSLLNVNFSLLSINVPEIIQIGESPEEYVVRLAIDKATFGLGLTKGVDPIIAADTIGVLDKEILEKPKDEAEAIEMLMKLSNRTHTVYTGVCILNQTKQITELISTEVTFRQLGMDEIKSYVDTGDPFDKAGAYGIQGRAGAFVEAINGNYHNVVGLPLAHVSKLLKCFYDN</sequence>
<comment type="cofactor">
    <cofactor evidence="1 4">
        <name>a divalent metal cation</name>
        <dbReference type="ChEBI" id="CHEBI:60240"/>
    </cofactor>
</comment>
<dbReference type="Pfam" id="PF02545">
    <property type="entry name" value="Maf"/>
    <property type="match status" value="1"/>
</dbReference>
<gene>
    <name evidence="5" type="ORF">ACFFIT_09150</name>
</gene>
<evidence type="ECO:0000313" key="6">
    <source>
        <dbReference type="Proteomes" id="UP001589758"/>
    </source>
</evidence>
<dbReference type="EC" id="3.6.1.9" evidence="4"/>
<dbReference type="CDD" id="cd00555">
    <property type="entry name" value="Maf"/>
    <property type="match status" value="1"/>
</dbReference>
<dbReference type="RefSeq" id="WP_385877353.1">
    <property type="nucleotide sequence ID" value="NZ_JBHLXE010000097.1"/>
</dbReference>
<protein>
    <recommendedName>
        <fullName evidence="4">dTTP/UTP pyrophosphatase</fullName>
        <shortName evidence="4">dTTPase/UTPase</shortName>
        <ecNumber evidence="4">3.6.1.9</ecNumber>
    </recommendedName>
    <alternativeName>
        <fullName evidence="4">Nucleoside triphosphate pyrophosphatase</fullName>
    </alternativeName>
    <alternativeName>
        <fullName evidence="4">Nucleotide pyrophosphatase</fullName>
        <shortName evidence="4">Nucleotide PPase</shortName>
    </alternativeName>
</protein>
<accession>A0ABV6CB98</accession>
<dbReference type="InterPro" id="IPR029001">
    <property type="entry name" value="ITPase-like_fam"/>
</dbReference>
<reference evidence="5 6" key="1">
    <citation type="submission" date="2024-09" db="EMBL/GenBank/DDBJ databases">
        <authorList>
            <person name="Sun Q."/>
            <person name="Mori K."/>
        </authorList>
    </citation>
    <scope>NUCLEOTIDE SEQUENCE [LARGE SCALE GENOMIC DNA]</scope>
    <source>
        <strain evidence="5 6">CCM 8545</strain>
    </source>
</reference>
<dbReference type="PANTHER" id="PTHR43213">
    <property type="entry name" value="BIFUNCTIONAL DTTP/UTP PYROPHOSPHATASE/METHYLTRANSFERASE PROTEIN-RELATED"/>
    <property type="match status" value="1"/>
</dbReference>
<dbReference type="Gene3D" id="3.90.950.10">
    <property type="match status" value="1"/>
</dbReference>
<comment type="caution">
    <text evidence="5">The sequence shown here is derived from an EMBL/GenBank/DDBJ whole genome shotgun (WGS) entry which is preliminary data.</text>
</comment>
<dbReference type="EMBL" id="JBHLXE010000097">
    <property type="protein sequence ID" value="MFC0180240.1"/>
    <property type="molecule type" value="Genomic_DNA"/>
</dbReference>
<proteinExistence type="inferred from homology"/>
<keyword evidence="4" id="KW-0963">Cytoplasm</keyword>